<dbReference type="EMBL" id="JFHC01000019">
    <property type="protein sequence ID" value="KDR42194.1"/>
    <property type="molecule type" value="Genomic_DNA"/>
</dbReference>
<feature type="domain" description="AB hydrolase-1" evidence="1">
    <location>
        <begin position="22"/>
        <end position="250"/>
    </location>
</feature>
<dbReference type="PANTHER" id="PTHR37017:SF11">
    <property type="entry name" value="ESTERASE_LIPASE_THIOESTERASE DOMAIN-CONTAINING PROTEIN"/>
    <property type="match status" value="1"/>
</dbReference>
<dbReference type="InterPro" id="IPR029058">
    <property type="entry name" value="AB_hydrolase_fold"/>
</dbReference>
<dbReference type="AlphaFoldDB" id="A0A069PQS3"/>
<evidence type="ECO:0000259" key="1">
    <source>
        <dbReference type="Pfam" id="PF12697"/>
    </source>
</evidence>
<proteinExistence type="predicted"/>
<sequence length="262" mass="28111">MAELPATHVVHGSTGTARPATFVLIHGAWHGGWCWRFVAERLRAHGHSVFAPTLTGLGERRHLIGAVTSLDVSIADIENLLEAEELEDVVLVGHSFGGLVASGVADRKPGALRALVFLDSLLVESGESAMDVLPRNVVEERLAAVAGSGQNVAMPIPANLAGTGIPEDHPLAGWVRRRQTPHPLSTYLSPLTLRHPLGNGVPSTYVHCANPSYETLALVRERVRARPGWQFETLDTGHDAMVLDPDRLVSLLERIAAETASP</sequence>
<evidence type="ECO:0000313" key="3">
    <source>
        <dbReference type="Proteomes" id="UP000027466"/>
    </source>
</evidence>
<dbReference type="Pfam" id="PF12697">
    <property type="entry name" value="Abhydrolase_6"/>
    <property type="match status" value="1"/>
</dbReference>
<evidence type="ECO:0000313" key="2">
    <source>
        <dbReference type="EMBL" id="KDR42194.1"/>
    </source>
</evidence>
<comment type="caution">
    <text evidence="2">The sequence shown here is derived from an EMBL/GenBank/DDBJ whole genome shotgun (WGS) entry which is preliminary data.</text>
</comment>
<accession>A0A069PQS3</accession>
<dbReference type="Gene3D" id="3.40.50.1820">
    <property type="entry name" value="alpha/beta hydrolase"/>
    <property type="match status" value="1"/>
</dbReference>
<dbReference type="Proteomes" id="UP000027466">
    <property type="component" value="Unassembled WGS sequence"/>
</dbReference>
<dbReference type="RefSeq" id="WP_051672512.1">
    <property type="nucleotide sequence ID" value="NZ_CADFFX010000010.1"/>
</dbReference>
<reference evidence="2 3" key="1">
    <citation type="submission" date="2014-03" db="EMBL/GenBank/DDBJ databases">
        <title>Draft Genome Sequences of Four Burkholderia Strains.</title>
        <authorList>
            <person name="Liu X.Y."/>
            <person name="Li C.X."/>
            <person name="Xu J.H."/>
        </authorList>
    </citation>
    <scope>NUCLEOTIDE SEQUENCE [LARGE SCALE GENOMIC DNA]</scope>
    <source>
        <strain evidence="2 3">DSM 50014</strain>
    </source>
</reference>
<organism evidence="2 3">
    <name type="scientific">Caballeronia glathei</name>
    <dbReference type="NCBI Taxonomy" id="60547"/>
    <lineage>
        <taxon>Bacteria</taxon>
        <taxon>Pseudomonadati</taxon>
        <taxon>Pseudomonadota</taxon>
        <taxon>Betaproteobacteria</taxon>
        <taxon>Burkholderiales</taxon>
        <taxon>Burkholderiaceae</taxon>
        <taxon>Caballeronia</taxon>
    </lineage>
</organism>
<name>A0A069PQS3_9BURK</name>
<dbReference type="STRING" id="60547.GCA_000751215_04029"/>
<gene>
    <name evidence="2" type="ORF">BG61_11190</name>
</gene>
<dbReference type="SUPFAM" id="SSF53474">
    <property type="entry name" value="alpha/beta-Hydrolases"/>
    <property type="match status" value="1"/>
</dbReference>
<protein>
    <submittedName>
        <fullName evidence="2">Esterase</fullName>
    </submittedName>
</protein>
<dbReference type="InterPro" id="IPR000073">
    <property type="entry name" value="AB_hydrolase_1"/>
</dbReference>
<dbReference type="PANTHER" id="PTHR37017">
    <property type="entry name" value="AB HYDROLASE-1 DOMAIN-CONTAINING PROTEIN-RELATED"/>
    <property type="match status" value="1"/>
</dbReference>
<dbReference type="InterPro" id="IPR052897">
    <property type="entry name" value="Sec-Metab_Biosynth_Hydrolase"/>
</dbReference>
<keyword evidence="3" id="KW-1185">Reference proteome</keyword>